<dbReference type="AlphaFoldDB" id="A0AAV5MGI4"/>
<keyword evidence="2" id="KW-1185">Reference proteome</keyword>
<name>A0AAV5MGI4_9ROSI</name>
<comment type="caution">
    <text evidence="1">The sequence shown here is derived from an EMBL/GenBank/DDBJ whole genome shotgun (WGS) entry which is preliminary data.</text>
</comment>
<dbReference type="EMBL" id="BPVZ01000268">
    <property type="protein sequence ID" value="GKV48709.1"/>
    <property type="molecule type" value="Genomic_DNA"/>
</dbReference>
<evidence type="ECO:0008006" key="3">
    <source>
        <dbReference type="Google" id="ProtNLM"/>
    </source>
</evidence>
<accession>A0AAV5MGI4</accession>
<dbReference type="Proteomes" id="UP001054252">
    <property type="component" value="Unassembled WGS sequence"/>
</dbReference>
<proteinExistence type="predicted"/>
<sequence>GYPSPHQNLAEVSVVLADAIKPLVSMLQPDSPGSHHESALLALLSLAVKDEKYAF</sequence>
<gene>
    <name evidence="1" type="ORF">SLEP1_g55513</name>
</gene>
<evidence type="ECO:0000313" key="2">
    <source>
        <dbReference type="Proteomes" id="UP001054252"/>
    </source>
</evidence>
<evidence type="ECO:0000313" key="1">
    <source>
        <dbReference type="EMBL" id="GKV48709.1"/>
    </source>
</evidence>
<feature type="non-terminal residue" evidence="1">
    <location>
        <position position="1"/>
    </location>
</feature>
<reference evidence="1 2" key="1">
    <citation type="journal article" date="2021" name="Commun. Biol.">
        <title>The genome of Shorea leprosula (Dipterocarpaceae) highlights the ecological relevance of drought in aseasonal tropical rainforests.</title>
        <authorList>
            <person name="Ng K.K.S."/>
            <person name="Kobayashi M.J."/>
            <person name="Fawcett J.A."/>
            <person name="Hatakeyama M."/>
            <person name="Paape T."/>
            <person name="Ng C.H."/>
            <person name="Ang C.C."/>
            <person name="Tnah L.H."/>
            <person name="Lee C.T."/>
            <person name="Nishiyama T."/>
            <person name="Sese J."/>
            <person name="O'Brien M.J."/>
            <person name="Copetti D."/>
            <person name="Mohd Noor M.I."/>
            <person name="Ong R.C."/>
            <person name="Putra M."/>
            <person name="Sireger I.Z."/>
            <person name="Indrioko S."/>
            <person name="Kosugi Y."/>
            <person name="Izuno A."/>
            <person name="Isagi Y."/>
            <person name="Lee S.L."/>
            <person name="Shimizu K.K."/>
        </authorList>
    </citation>
    <scope>NUCLEOTIDE SEQUENCE [LARGE SCALE GENOMIC DNA]</scope>
    <source>
        <strain evidence="1">214</strain>
    </source>
</reference>
<organism evidence="1 2">
    <name type="scientific">Rubroshorea leprosula</name>
    <dbReference type="NCBI Taxonomy" id="152421"/>
    <lineage>
        <taxon>Eukaryota</taxon>
        <taxon>Viridiplantae</taxon>
        <taxon>Streptophyta</taxon>
        <taxon>Embryophyta</taxon>
        <taxon>Tracheophyta</taxon>
        <taxon>Spermatophyta</taxon>
        <taxon>Magnoliopsida</taxon>
        <taxon>eudicotyledons</taxon>
        <taxon>Gunneridae</taxon>
        <taxon>Pentapetalae</taxon>
        <taxon>rosids</taxon>
        <taxon>malvids</taxon>
        <taxon>Malvales</taxon>
        <taxon>Dipterocarpaceae</taxon>
        <taxon>Rubroshorea</taxon>
    </lineage>
</organism>
<protein>
    <recommendedName>
        <fullName evidence="3">Gigantea</fullName>
    </recommendedName>
</protein>